<feature type="domain" description="Glycosyltransferase 2-like" evidence="4">
    <location>
        <begin position="2"/>
        <end position="83"/>
    </location>
</feature>
<dbReference type="STRING" id="1189612.A33Q_1931"/>
<organism evidence="5 6">
    <name type="scientific">Indibacter alkaliphilus (strain CCUG 57479 / KCTC 22604 / LW1)</name>
    <dbReference type="NCBI Taxonomy" id="1189612"/>
    <lineage>
        <taxon>Bacteria</taxon>
        <taxon>Pseudomonadati</taxon>
        <taxon>Bacteroidota</taxon>
        <taxon>Cytophagia</taxon>
        <taxon>Cytophagales</taxon>
        <taxon>Cyclobacteriaceae</taxon>
    </lineage>
</organism>
<comment type="similarity">
    <text evidence="1">Belongs to the glycosyltransferase 2 family.</text>
</comment>
<evidence type="ECO:0000256" key="3">
    <source>
        <dbReference type="ARBA" id="ARBA00022679"/>
    </source>
</evidence>
<dbReference type="InterPro" id="IPR001173">
    <property type="entry name" value="Glyco_trans_2-like"/>
</dbReference>
<dbReference type="PANTHER" id="PTHR43179">
    <property type="entry name" value="RHAMNOSYLTRANSFERASE WBBL"/>
    <property type="match status" value="1"/>
</dbReference>
<name>S2E474_INDAL</name>
<evidence type="ECO:0000259" key="4">
    <source>
        <dbReference type="Pfam" id="PF00535"/>
    </source>
</evidence>
<dbReference type="eggNOG" id="COG1216">
    <property type="taxonomic scope" value="Bacteria"/>
</dbReference>
<dbReference type="GO" id="GO:0016757">
    <property type="term" value="F:glycosyltransferase activity"/>
    <property type="evidence" value="ECO:0007669"/>
    <property type="project" value="UniProtKB-KW"/>
</dbReference>
<evidence type="ECO:0000313" key="6">
    <source>
        <dbReference type="Proteomes" id="UP000006073"/>
    </source>
</evidence>
<sequence length="269" mass="30914">MILDNNSSDNTLDVIAPFLKKIKLIKLSSNLGFGGANNIGIQKALDAAYSHIFLLNQDAYVRPDTISKLLITALENPDYGIISPLQLNISGKALDQVFGNQVRKQYNPDSEQLKLDLSQNSPSTVQEVKFAGAASWFVPAEVFKKVGLFHPQFFHYGEDNNFAARAQYYDFKIGIQVTAAVLHDRKPRELPKFLSTKLRTFPLHQLLDIRKPFFIAWLVGYYQLMRTWSKLKKISGEKHKTQYLETRKWFFTHIKKAREIRIELKEGHK</sequence>
<gene>
    <name evidence="5" type="ORF">A33Q_1931</name>
</gene>
<dbReference type="InterPro" id="IPR029044">
    <property type="entry name" value="Nucleotide-diphossugar_trans"/>
</dbReference>
<evidence type="ECO:0000256" key="2">
    <source>
        <dbReference type="ARBA" id="ARBA00022676"/>
    </source>
</evidence>
<keyword evidence="3 5" id="KW-0808">Transferase</keyword>
<keyword evidence="6" id="KW-1185">Reference proteome</keyword>
<dbReference type="AlphaFoldDB" id="S2E474"/>
<dbReference type="SUPFAM" id="SSF53448">
    <property type="entry name" value="Nucleotide-diphospho-sugar transferases"/>
    <property type="match status" value="1"/>
</dbReference>
<reference evidence="5 6" key="1">
    <citation type="journal article" date="2013" name="Genome Announc.">
        <title>Draft Genome Sequence of Indibacter alkaliphilus Strain LW1T, Isolated from Lonar Lake, a Haloalkaline Lake in the Buldana District of Maharashtra, India.</title>
        <authorList>
            <person name="Singh A."/>
            <person name="Kumar Jangir P."/>
            <person name="Sharma R."/>
            <person name="Singh A."/>
            <person name="Kumar Pinnaka A."/>
            <person name="Shivaji S."/>
        </authorList>
    </citation>
    <scope>NUCLEOTIDE SEQUENCE [LARGE SCALE GENOMIC DNA]</scope>
    <source>
        <strain evidence="6">CCUG 57479 / KCTC 22604 / LW1</strain>
    </source>
</reference>
<proteinExistence type="inferred from homology"/>
<keyword evidence="2" id="KW-0328">Glycosyltransferase</keyword>
<dbReference type="PANTHER" id="PTHR43179:SF12">
    <property type="entry name" value="GALACTOFURANOSYLTRANSFERASE GLFT2"/>
    <property type="match status" value="1"/>
</dbReference>
<dbReference type="Gene3D" id="3.90.550.10">
    <property type="entry name" value="Spore Coat Polysaccharide Biosynthesis Protein SpsA, Chain A"/>
    <property type="match status" value="1"/>
</dbReference>
<comment type="caution">
    <text evidence="5">The sequence shown here is derived from an EMBL/GenBank/DDBJ whole genome shotgun (WGS) entry which is preliminary data.</text>
</comment>
<protein>
    <submittedName>
        <fullName evidence="5">Glycosyl transferase, family 2</fullName>
    </submittedName>
</protein>
<dbReference type="Pfam" id="PF00535">
    <property type="entry name" value="Glycos_transf_2"/>
    <property type="match status" value="1"/>
</dbReference>
<evidence type="ECO:0000313" key="5">
    <source>
        <dbReference type="EMBL" id="EOZ97013.1"/>
    </source>
</evidence>
<dbReference type="EMBL" id="ALWO02000031">
    <property type="protein sequence ID" value="EOZ97013.1"/>
    <property type="molecule type" value="Genomic_DNA"/>
</dbReference>
<accession>S2E474</accession>
<evidence type="ECO:0000256" key="1">
    <source>
        <dbReference type="ARBA" id="ARBA00006739"/>
    </source>
</evidence>
<dbReference type="Proteomes" id="UP000006073">
    <property type="component" value="Unassembled WGS sequence"/>
</dbReference>